<dbReference type="FunCoup" id="A0A3N4M4U5">
    <property type="interactions" value="75"/>
</dbReference>
<reference evidence="12 13" key="1">
    <citation type="journal article" date="2018" name="Nat. Ecol. Evol.">
        <title>Pezizomycetes genomes reveal the molecular basis of ectomycorrhizal truffle lifestyle.</title>
        <authorList>
            <person name="Murat C."/>
            <person name="Payen T."/>
            <person name="Noel B."/>
            <person name="Kuo A."/>
            <person name="Morin E."/>
            <person name="Chen J."/>
            <person name="Kohler A."/>
            <person name="Krizsan K."/>
            <person name="Balestrini R."/>
            <person name="Da Silva C."/>
            <person name="Montanini B."/>
            <person name="Hainaut M."/>
            <person name="Levati E."/>
            <person name="Barry K.W."/>
            <person name="Belfiori B."/>
            <person name="Cichocki N."/>
            <person name="Clum A."/>
            <person name="Dockter R.B."/>
            <person name="Fauchery L."/>
            <person name="Guy J."/>
            <person name="Iotti M."/>
            <person name="Le Tacon F."/>
            <person name="Lindquist E.A."/>
            <person name="Lipzen A."/>
            <person name="Malagnac F."/>
            <person name="Mello A."/>
            <person name="Molinier V."/>
            <person name="Miyauchi S."/>
            <person name="Poulain J."/>
            <person name="Riccioni C."/>
            <person name="Rubini A."/>
            <person name="Sitrit Y."/>
            <person name="Splivallo R."/>
            <person name="Traeger S."/>
            <person name="Wang M."/>
            <person name="Zifcakova L."/>
            <person name="Wipf D."/>
            <person name="Zambonelli A."/>
            <person name="Paolocci F."/>
            <person name="Nowrousian M."/>
            <person name="Ottonello S."/>
            <person name="Baldrian P."/>
            <person name="Spatafora J.W."/>
            <person name="Henrissat B."/>
            <person name="Nagy L.G."/>
            <person name="Aury J.M."/>
            <person name="Wincker P."/>
            <person name="Grigoriev I.V."/>
            <person name="Bonfante P."/>
            <person name="Martin F.M."/>
        </authorList>
    </citation>
    <scope>NUCLEOTIDE SEQUENCE [LARGE SCALE GENOMIC DNA]</scope>
    <source>
        <strain evidence="12 13">ATCC MYA-4762</strain>
    </source>
</reference>
<dbReference type="STRING" id="1051890.A0A3N4M4U5"/>
<organism evidence="12 13">
    <name type="scientific">Terfezia boudieri ATCC MYA-4762</name>
    <dbReference type="NCBI Taxonomy" id="1051890"/>
    <lineage>
        <taxon>Eukaryota</taxon>
        <taxon>Fungi</taxon>
        <taxon>Dikarya</taxon>
        <taxon>Ascomycota</taxon>
        <taxon>Pezizomycotina</taxon>
        <taxon>Pezizomycetes</taxon>
        <taxon>Pezizales</taxon>
        <taxon>Pezizaceae</taxon>
        <taxon>Terfezia</taxon>
    </lineage>
</organism>
<dbReference type="Proteomes" id="UP000267821">
    <property type="component" value="Unassembled WGS sequence"/>
</dbReference>
<dbReference type="InterPro" id="IPR018108">
    <property type="entry name" value="MCP_transmembrane"/>
</dbReference>
<dbReference type="PANTHER" id="PTHR45683">
    <property type="entry name" value="MITOCHONDRIAL NICOTINAMIDE ADENINE DINUCLEOTIDE TRANSPORTER 1-RELATED-RELATED"/>
    <property type="match status" value="1"/>
</dbReference>
<evidence type="ECO:0000256" key="4">
    <source>
        <dbReference type="ARBA" id="ARBA00022692"/>
    </source>
</evidence>
<protein>
    <submittedName>
        <fullName evidence="12">Mitochondrial folate carrier protein</fullName>
    </submittedName>
</protein>
<dbReference type="PROSITE" id="PS50920">
    <property type="entry name" value="SOLCAR"/>
    <property type="match status" value="3"/>
</dbReference>
<name>A0A3N4M4U5_9PEZI</name>
<keyword evidence="9 10" id="KW-0472">Membrane</keyword>
<keyword evidence="6" id="KW-0999">Mitochondrion inner membrane</keyword>
<dbReference type="SUPFAM" id="SSF103506">
    <property type="entry name" value="Mitochondrial carrier"/>
    <property type="match status" value="1"/>
</dbReference>
<evidence type="ECO:0000256" key="7">
    <source>
        <dbReference type="ARBA" id="ARBA00022989"/>
    </source>
</evidence>
<dbReference type="PRINTS" id="PR00926">
    <property type="entry name" value="MITOCARRIER"/>
</dbReference>
<dbReference type="AlphaFoldDB" id="A0A3N4M4U5"/>
<evidence type="ECO:0000256" key="3">
    <source>
        <dbReference type="ARBA" id="ARBA00022448"/>
    </source>
</evidence>
<keyword evidence="8" id="KW-0496">Mitochondrion</keyword>
<accession>A0A3N4M4U5</accession>
<keyword evidence="4 10" id="KW-0812">Transmembrane</keyword>
<sequence length="341" mass="37439">MTSTQAHKSGATSISPQRPRVAVEAVAGFTAGLLNTLVVHPLDLIKTRLQVNRNTTPTKLGASLALIGDIARNEAVPGAGSEVGNKLRALYRGLTPNVLGNTAGWALYFMWYGEFKSLLAAYRGGPTELGSTDYLLASGTAGTLSALFTNPIWVVKTRMLSTGRAHPNAYKSLSHGLVSLLQIEGPRGLFRGMVPALFGVTHGAVHFTFYEKMKLWRLQQLRQGTPQGGRKPSEKETDELLLEGLEKSQLETLTNWDYISLSALSKITAGALTYPYQVIRARLQIYDAEQEYKSARDVIAKIWRAEGGRGFYKGLGPNLARVLPSTCITFLVYENTRYYLR</sequence>
<evidence type="ECO:0000256" key="1">
    <source>
        <dbReference type="ARBA" id="ARBA00004448"/>
    </source>
</evidence>
<dbReference type="OrthoDB" id="428293at2759"/>
<evidence type="ECO:0000256" key="9">
    <source>
        <dbReference type="ARBA" id="ARBA00023136"/>
    </source>
</evidence>
<evidence type="ECO:0000256" key="5">
    <source>
        <dbReference type="ARBA" id="ARBA00022737"/>
    </source>
</evidence>
<dbReference type="InterPro" id="IPR023395">
    <property type="entry name" value="MCP_dom_sf"/>
</dbReference>
<feature type="repeat" description="Solcar" evidence="10">
    <location>
        <begin position="129"/>
        <end position="216"/>
    </location>
</feature>
<dbReference type="GO" id="GO:0015215">
    <property type="term" value="F:nucleotide transmembrane transporter activity"/>
    <property type="evidence" value="ECO:0007669"/>
    <property type="project" value="UniProtKB-ARBA"/>
</dbReference>
<evidence type="ECO:0000313" key="13">
    <source>
        <dbReference type="Proteomes" id="UP000267821"/>
    </source>
</evidence>
<evidence type="ECO:0000256" key="10">
    <source>
        <dbReference type="PROSITE-ProRule" id="PRU00282"/>
    </source>
</evidence>
<keyword evidence="7" id="KW-1133">Transmembrane helix</keyword>
<evidence type="ECO:0000256" key="11">
    <source>
        <dbReference type="RuleBase" id="RU000488"/>
    </source>
</evidence>
<dbReference type="InterPro" id="IPR044712">
    <property type="entry name" value="SLC25A32-like"/>
</dbReference>
<evidence type="ECO:0000256" key="2">
    <source>
        <dbReference type="ARBA" id="ARBA00006375"/>
    </source>
</evidence>
<gene>
    <name evidence="12" type="ORF">L211DRAFT_111856</name>
</gene>
<feature type="repeat" description="Solcar" evidence="10">
    <location>
        <begin position="19"/>
        <end position="118"/>
    </location>
</feature>
<dbReference type="InterPro" id="IPR002067">
    <property type="entry name" value="MCP"/>
</dbReference>
<dbReference type="EMBL" id="ML121538">
    <property type="protein sequence ID" value="RPB25295.1"/>
    <property type="molecule type" value="Genomic_DNA"/>
</dbReference>
<keyword evidence="5" id="KW-0677">Repeat</keyword>
<keyword evidence="13" id="KW-1185">Reference proteome</keyword>
<dbReference type="InParanoid" id="A0A3N4M4U5"/>
<dbReference type="Gene3D" id="1.50.40.10">
    <property type="entry name" value="Mitochondrial carrier domain"/>
    <property type="match status" value="1"/>
</dbReference>
<evidence type="ECO:0000256" key="8">
    <source>
        <dbReference type="ARBA" id="ARBA00023128"/>
    </source>
</evidence>
<comment type="similarity">
    <text evidence="2 11">Belongs to the mitochondrial carrier (TC 2.A.29) family.</text>
</comment>
<evidence type="ECO:0000313" key="12">
    <source>
        <dbReference type="EMBL" id="RPB25295.1"/>
    </source>
</evidence>
<keyword evidence="3 11" id="KW-0813">Transport</keyword>
<feature type="repeat" description="Solcar" evidence="10">
    <location>
        <begin position="257"/>
        <end position="339"/>
    </location>
</feature>
<dbReference type="GO" id="GO:0005743">
    <property type="term" value="C:mitochondrial inner membrane"/>
    <property type="evidence" value="ECO:0007669"/>
    <property type="project" value="UniProtKB-SubCell"/>
</dbReference>
<proteinExistence type="inferred from homology"/>
<evidence type="ECO:0000256" key="6">
    <source>
        <dbReference type="ARBA" id="ARBA00022792"/>
    </source>
</evidence>
<dbReference type="Pfam" id="PF00153">
    <property type="entry name" value="Mito_carr"/>
    <property type="match status" value="3"/>
</dbReference>
<comment type="subcellular location">
    <subcellularLocation>
        <location evidence="1">Mitochondrion inner membrane</location>
        <topology evidence="1">Multi-pass membrane protein</topology>
    </subcellularLocation>
</comment>